<evidence type="ECO:0000313" key="7">
    <source>
        <dbReference type="EMBL" id="CAL5999692.1"/>
    </source>
</evidence>
<evidence type="ECO:0000256" key="5">
    <source>
        <dbReference type="SAM" id="Phobius"/>
    </source>
</evidence>
<evidence type="ECO:0000256" key="4">
    <source>
        <dbReference type="PIRSR" id="PIRSR606689-2"/>
    </source>
</evidence>
<name>A0AA86R5J5_9EUKA</name>
<dbReference type="Proteomes" id="UP001642409">
    <property type="component" value="Unassembled WGS sequence"/>
</dbReference>
<dbReference type="SUPFAM" id="SSF52540">
    <property type="entry name" value="P-loop containing nucleoside triphosphate hydrolases"/>
    <property type="match status" value="1"/>
</dbReference>
<dbReference type="InterPro" id="IPR027417">
    <property type="entry name" value="P-loop_NTPase"/>
</dbReference>
<dbReference type="Gene3D" id="3.40.50.300">
    <property type="entry name" value="P-loop containing nucleotide triphosphate hydrolases"/>
    <property type="match status" value="1"/>
</dbReference>
<dbReference type="SMART" id="SM00177">
    <property type="entry name" value="ARF"/>
    <property type="match status" value="1"/>
</dbReference>
<comment type="caution">
    <text evidence="6">The sequence shown here is derived from an EMBL/GenBank/DDBJ whole genome shotgun (WGS) entry which is preliminary data.</text>
</comment>
<evidence type="ECO:0000256" key="2">
    <source>
        <dbReference type="ARBA" id="ARBA00023134"/>
    </source>
</evidence>
<proteinExistence type="predicted"/>
<dbReference type="AlphaFoldDB" id="A0AA86R5J5"/>
<dbReference type="EMBL" id="CATOUU010001064">
    <property type="protein sequence ID" value="CAI9969772.1"/>
    <property type="molecule type" value="Genomic_DNA"/>
</dbReference>
<keyword evidence="2 3" id="KW-0342">GTP-binding</keyword>
<evidence type="ECO:0000256" key="3">
    <source>
        <dbReference type="PIRSR" id="PIRSR606689-1"/>
    </source>
</evidence>
<feature type="transmembrane region" description="Helical" evidence="5">
    <location>
        <begin position="51"/>
        <end position="74"/>
    </location>
</feature>
<dbReference type="PANTHER" id="PTHR11711">
    <property type="entry name" value="ADP RIBOSYLATION FACTOR-RELATED"/>
    <property type="match status" value="1"/>
</dbReference>
<dbReference type="InterPro" id="IPR006689">
    <property type="entry name" value="Small_GTPase_ARF/SAR"/>
</dbReference>
<reference evidence="6" key="1">
    <citation type="submission" date="2023-06" db="EMBL/GenBank/DDBJ databases">
        <authorList>
            <person name="Kurt Z."/>
        </authorList>
    </citation>
    <scope>NUCLEOTIDE SEQUENCE</scope>
</reference>
<keyword evidence="4" id="KW-0479">Metal-binding</keyword>
<keyword evidence="8" id="KW-1185">Reference proteome</keyword>
<dbReference type="GO" id="GO:0005525">
    <property type="term" value="F:GTP binding"/>
    <property type="evidence" value="ECO:0007669"/>
    <property type="project" value="UniProtKB-KW"/>
</dbReference>
<sequence>MNYINKLFRKRHYLMVGSPCCGISSIIRIIAPKYIEPIPIMGFNYNRVKVNLFLNLTCFSTSGFKMCSLLRYFFQEITGMIFVIDSSDLDSIFIKQCLTRLFKEELLESQKVLFLLNKMDLKTSKTMEQIIDELNIESLTREYKVVQINALTGYGVKEGLKYLD</sequence>
<gene>
    <name evidence="7" type="ORF">HINF_LOCUS16336</name>
    <name evidence="6" type="ORF">HINF_LOCUS57417</name>
</gene>
<feature type="binding site" evidence="4">
    <location>
        <position position="24"/>
    </location>
    <ligand>
        <name>Mg(2+)</name>
        <dbReference type="ChEBI" id="CHEBI:18420"/>
    </ligand>
</feature>
<dbReference type="GO" id="GO:0003924">
    <property type="term" value="F:GTPase activity"/>
    <property type="evidence" value="ECO:0007669"/>
    <property type="project" value="InterPro"/>
</dbReference>
<protein>
    <submittedName>
        <fullName evidence="6">ADP-ribosylation factor 1</fullName>
    </submittedName>
    <submittedName>
        <fullName evidence="7">ADP-ribosylation_factor 1</fullName>
    </submittedName>
</protein>
<dbReference type="GO" id="GO:0046872">
    <property type="term" value="F:metal ion binding"/>
    <property type="evidence" value="ECO:0007669"/>
    <property type="project" value="UniProtKB-KW"/>
</dbReference>
<dbReference type="InterPro" id="IPR024156">
    <property type="entry name" value="Small_GTPase_ARF"/>
</dbReference>
<dbReference type="Pfam" id="PF00025">
    <property type="entry name" value="Arf"/>
    <property type="match status" value="1"/>
</dbReference>
<accession>A0AA86R5J5</accession>
<evidence type="ECO:0000313" key="8">
    <source>
        <dbReference type="Proteomes" id="UP001642409"/>
    </source>
</evidence>
<keyword evidence="4" id="KW-0460">Magnesium</keyword>
<reference evidence="7 8" key="2">
    <citation type="submission" date="2024-07" db="EMBL/GenBank/DDBJ databases">
        <authorList>
            <person name="Akdeniz Z."/>
        </authorList>
    </citation>
    <scope>NUCLEOTIDE SEQUENCE [LARGE SCALE GENOMIC DNA]</scope>
</reference>
<keyword evidence="1 3" id="KW-0547">Nucleotide-binding</keyword>
<keyword evidence="5" id="KW-1133">Transmembrane helix</keyword>
<evidence type="ECO:0000256" key="1">
    <source>
        <dbReference type="ARBA" id="ARBA00022741"/>
    </source>
</evidence>
<evidence type="ECO:0000313" key="6">
    <source>
        <dbReference type="EMBL" id="CAI9969772.1"/>
    </source>
</evidence>
<keyword evidence="5" id="KW-0812">Transmembrane</keyword>
<keyword evidence="5" id="KW-0472">Membrane</keyword>
<organism evidence="6">
    <name type="scientific">Hexamita inflata</name>
    <dbReference type="NCBI Taxonomy" id="28002"/>
    <lineage>
        <taxon>Eukaryota</taxon>
        <taxon>Metamonada</taxon>
        <taxon>Diplomonadida</taxon>
        <taxon>Hexamitidae</taxon>
        <taxon>Hexamitinae</taxon>
        <taxon>Hexamita</taxon>
    </lineage>
</organism>
<feature type="binding site" evidence="3">
    <location>
        <begin position="117"/>
        <end position="120"/>
    </location>
    <ligand>
        <name>GTP</name>
        <dbReference type="ChEBI" id="CHEBI:37565"/>
    </ligand>
</feature>
<feature type="binding site" evidence="3">
    <location>
        <begin position="17"/>
        <end position="24"/>
    </location>
    <ligand>
        <name>GTP</name>
        <dbReference type="ChEBI" id="CHEBI:37565"/>
    </ligand>
</feature>
<dbReference type="EMBL" id="CAXDID020000040">
    <property type="protein sequence ID" value="CAL5999692.1"/>
    <property type="molecule type" value="Genomic_DNA"/>
</dbReference>
<feature type="transmembrane region" description="Helical" evidence="5">
    <location>
        <begin position="12"/>
        <end position="31"/>
    </location>
</feature>